<comment type="function">
    <text evidence="7">Component of the EKC/KEOPS complex that is required for the formation of a threonylcarbamoyl group on adenosine at position 37 (t(6)A37) in tRNAs that read codons beginning with adenine. The complex is probably involved in the transfer of the threonylcarbamoyl moiety of threonylcarbamoyl-AMP (TC-AMP) to the N6 group of A37. CGI121 acts as an allosteric effector that regulates the t(6)A activity of the complex. The EKC/KEOPS complex also promotes both telomere uncapping and telomere elongation. The complex is required for efficient recruitment of transcriptional coactivators. CGI121 is not required for tRNA modification.</text>
</comment>
<dbReference type="Proteomes" id="UP001201262">
    <property type="component" value="Unassembled WGS sequence"/>
</dbReference>
<dbReference type="PANTHER" id="PTHR15840:SF10">
    <property type="entry name" value="EKC_KEOPS COMPLEX SUBUNIT TPRKB"/>
    <property type="match status" value="1"/>
</dbReference>
<comment type="subcellular location">
    <subcellularLocation>
        <location evidence="1">Nucleus</location>
    </subcellularLocation>
</comment>
<proteinExistence type="inferred from homology"/>
<keyword evidence="10" id="KW-1185">Reference proteome</keyword>
<dbReference type="GO" id="GO:0005829">
    <property type="term" value="C:cytosol"/>
    <property type="evidence" value="ECO:0007669"/>
    <property type="project" value="TreeGrafter"/>
</dbReference>
<keyword evidence="5" id="KW-0819">tRNA processing</keyword>
<dbReference type="GeneID" id="70242842"/>
<evidence type="ECO:0000256" key="1">
    <source>
        <dbReference type="ARBA" id="ARBA00004123"/>
    </source>
</evidence>
<comment type="caution">
    <text evidence="9">The sequence shown here is derived from an EMBL/GenBank/DDBJ whole genome shotgun (WGS) entry which is preliminary data.</text>
</comment>
<evidence type="ECO:0000256" key="7">
    <source>
        <dbReference type="ARBA" id="ARBA00025043"/>
    </source>
</evidence>
<dbReference type="Gene3D" id="3.30.2380.10">
    <property type="entry name" value="CGI121/TPRKB"/>
    <property type="match status" value="1"/>
</dbReference>
<dbReference type="GO" id="GO:0000408">
    <property type="term" value="C:EKC/KEOPS complex"/>
    <property type="evidence" value="ECO:0007669"/>
    <property type="project" value="TreeGrafter"/>
</dbReference>
<dbReference type="AlphaFoldDB" id="A0AAD4Q2C8"/>
<dbReference type="PANTHER" id="PTHR15840">
    <property type="entry name" value="CGI-121 FAMILY MEMBER"/>
    <property type="match status" value="1"/>
</dbReference>
<dbReference type="InterPro" id="IPR036504">
    <property type="entry name" value="CGI121/TPRKB_sf"/>
</dbReference>
<reference evidence="9" key="1">
    <citation type="submission" date="2021-12" db="EMBL/GenBank/DDBJ databases">
        <title>Convergent genome expansion in fungi linked to evolution of root-endophyte symbiosis.</title>
        <authorList>
            <consortium name="DOE Joint Genome Institute"/>
            <person name="Ke Y.-H."/>
            <person name="Bonito G."/>
            <person name="Liao H.-L."/>
            <person name="Looney B."/>
            <person name="Rojas-Flechas A."/>
            <person name="Nash J."/>
            <person name="Hameed K."/>
            <person name="Schadt C."/>
            <person name="Martin F."/>
            <person name="Crous P.W."/>
            <person name="Miettinen O."/>
            <person name="Magnuson J.K."/>
            <person name="Labbe J."/>
            <person name="Jacobson D."/>
            <person name="Doktycz M.J."/>
            <person name="Veneault-Fourrey C."/>
            <person name="Kuo A."/>
            <person name="Mondo S."/>
            <person name="Calhoun S."/>
            <person name="Riley R."/>
            <person name="Ohm R."/>
            <person name="LaButti K."/>
            <person name="Andreopoulos B."/>
            <person name="Pangilinan J."/>
            <person name="Nolan M."/>
            <person name="Tritt A."/>
            <person name="Clum A."/>
            <person name="Lipzen A."/>
            <person name="Daum C."/>
            <person name="Barry K."/>
            <person name="Grigoriev I.V."/>
            <person name="Vilgalys R."/>
        </authorList>
    </citation>
    <scope>NUCLEOTIDE SEQUENCE</scope>
    <source>
        <strain evidence="9">PMI_201</strain>
    </source>
</reference>
<evidence type="ECO:0000256" key="3">
    <source>
        <dbReference type="ARBA" id="ARBA00015316"/>
    </source>
</evidence>
<sequence>MSFLETAHLSHLPQDTPVHVALYKDLKNASYLKEQLISGNTKFQYAFLDASTILSRQHVFAAVFRAVNDYLNGRLRSHNVHSEIVVSLSPTNNISESFRRFGITDATKDLLVIKVSVTPEITHGSVAEHLTKSVEATPVSFDDETISSMSDISRIRKIYKIAQSSSKSGDDAAVNGHVVRELEVSIIGAIALRGAT</sequence>
<gene>
    <name evidence="9" type="ORF">BGW36DRAFT_316120</name>
</gene>
<evidence type="ECO:0000256" key="2">
    <source>
        <dbReference type="ARBA" id="ARBA00005546"/>
    </source>
</evidence>
<evidence type="ECO:0000256" key="4">
    <source>
        <dbReference type="ARBA" id="ARBA00016009"/>
    </source>
</evidence>
<comment type="similarity">
    <text evidence="2 8">Belongs to the CGI121/TPRKB family.</text>
</comment>
<dbReference type="RefSeq" id="XP_046074018.1">
    <property type="nucleotide sequence ID" value="XM_046212555.1"/>
</dbReference>
<evidence type="ECO:0000313" key="9">
    <source>
        <dbReference type="EMBL" id="KAH8700312.1"/>
    </source>
</evidence>
<protein>
    <recommendedName>
        <fullName evidence="4">EKC/KEOPS complex subunit CGI121</fullName>
    </recommendedName>
    <alternativeName>
        <fullName evidence="3">EKC/KEOPS complex subunit cgi121</fullName>
    </alternativeName>
</protein>
<name>A0AAD4Q2C8_9EURO</name>
<evidence type="ECO:0000256" key="8">
    <source>
        <dbReference type="RuleBase" id="RU004398"/>
    </source>
</evidence>
<dbReference type="EMBL" id="JAJTJA010000004">
    <property type="protein sequence ID" value="KAH8700312.1"/>
    <property type="molecule type" value="Genomic_DNA"/>
</dbReference>
<evidence type="ECO:0000313" key="10">
    <source>
        <dbReference type="Proteomes" id="UP001201262"/>
    </source>
</evidence>
<dbReference type="Pfam" id="PF08617">
    <property type="entry name" value="CGI-121"/>
    <property type="match status" value="1"/>
</dbReference>
<evidence type="ECO:0000256" key="5">
    <source>
        <dbReference type="ARBA" id="ARBA00022694"/>
    </source>
</evidence>
<dbReference type="GO" id="GO:0005634">
    <property type="term" value="C:nucleus"/>
    <property type="evidence" value="ECO:0007669"/>
    <property type="project" value="UniProtKB-SubCell"/>
</dbReference>
<dbReference type="GO" id="GO:0002949">
    <property type="term" value="P:tRNA threonylcarbamoyladenosine modification"/>
    <property type="evidence" value="ECO:0007669"/>
    <property type="project" value="TreeGrafter"/>
</dbReference>
<dbReference type="SUPFAM" id="SSF143870">
    <property type="entry name" value="PF0523-like"/>
    <property type="match status" value="1"/>
</dbReference>
<accession>A0AAD4Q2C8</accession>
<evidence type="ECO:0000256" key="6">
    <source>
        <dbReference type="ARBA" id="ARBA00023242"/>
    </source>
</evidence>
<dbReference type="InterPro" id="IPR013926">
    <property type="entry name" value="CGI121/TPRKB"/>
</dbReference>
<keyword evidence="6 8" id="KW-0539">Nucleus</keyword>
<organism evidence="9 10">
    <name type="scientific">Talaromyces proteolyticus</name>
    <dbReference type="NCBI Taxonomy" id="1131652"/>
    <lineage>
        <taxon>Eukaryota</taxon>
        <taxon>Fungi</taxon>
        <taxon>Dikarya</taxon>
        <taxon>Ascomycota</taxon>
        <taxon>Pezizomycotina</taxon>
        <taxon>Eurotiomycetes</taxon>
        <taxon>Eurotiomycetidae</taxon>
        <taxon>Eurotiales</taxon>
        <taxon>Trichocomaceae</taxon>
        <taxon>Talaromyces</taxon>
        <taxon>Talaromyces sect. Bacilispori</taxon>
    </lineage>
</organism>
<dbReference type="NCBIfam" id="NF011465">
    <property type="entry name" value="PRK14886.1-1"/>
    <property type="match status" value="1"/>
</dbReference>